<evidence type="ECO:0000313" key="13">
    <source>
        <dbReference type="Proteomes" id="UP000015100"/>
    </source>
</evidence>
<keyword evidence="4" id="KW-0489">Methyltransferase</keyword>
<dbReference type="eggNOG" id="KOG0838">
    <property type="taxonomic scope" value="Eukaryota"/>
</dbReference>
<evidence type="ECO:0000256" key="8">
    <source>
        <dbReference type="ARBA" id="ARBA00023128"/>
    </source>
</evidence>
<organism evidence="12 13">
    <name type="scientific">Dactylellina haptotyla (strain CBS 200.50)</name>
    <name type="common">Nematode-trapping fungus</name>
    <name type="synonym">Monacrosporium haptotylum</name>
    <dbReference type="NCBI Taxonomy" id="1284197"/>
    <lineage>
        <taxon>Eukaryota</taxon>
        <taxon>Fungi</taxon>
        <taxon>Dikarya</taxon>
        <taxon>Ascomycota</taxon>
        <taxon>Pezizomycotina</taxon>
        <taxon>Orbiliomycetes</taxon>
        <taxon>Orbiliales</taxon>
        <taxon>Orbiliaceae</taxon>
        <taxon>Dactylellina</taxon>
    </lineage>
</organism>
<dbReference type="SUPFAM" id="SSF75217">
    <property type="entry name" value="alpha/beta knot"/>
    <property type="match status" value="1"/>
</dbReference>
<evidence type="ECO:0000256" key="1">
    <source>
        <dbReference type="ARBA" id="ARBA00004173"/>
    </source>
</evidence>
<dbReference type="Proteomes" id="UP000015100">
    <property type="component" value="Unassembled WGS sequence"/>
</dbReference>
<evidence type="ECO:0000256" key="2">
    <source>
        <dbReference type="ARBA" id="ARBA00007228"/>
    </source>
</evidence>
<feature type="compositionally biased region" description="Basic and acidic residues" evidence="10">
    <location>
        <begin position="646"/>
        <end position="671"/>
    </location>
</feature>
<protein>
    <recommendedName>
        <fullName evidence="9">rRNA methyltransferase 1, mitochondrial</fullName>
    </recommendedName>
</protein>
<keyword evidence="8" id="KW-0496">Mitochondrion</keyword>
<accession>S8BLP8</accession>
<name>S8BLP8_DACHA</name>
<proteinExistence type="inferred from homology"/>
<evidence type="ECO:0000256" key="10">
    <source>
        <dbReference type="SAM" id="MobiDB-lite"/>
    </source>
</evidence>
<comment type="similarity">
    <text evidence="2">Belongs to the class IV-like SAM-binding methyltransferase superfamily. RNA methyltransferase TrmH family.</text>
</comment>
<dbReference type="AlphaFoldDB" id="S8BLP8"/>
<dbReference type="PANTHER" id="PTHR46103">
    <property type="entry name" value="RRNA METHYLTRANSFERASE 1, MITOCHONDRIAL"/>
    <property type="match status" value="1"/>
</dbReference>
<dbReference type="Gene3D" id="3.40.1280.10">
    <property type="match status" value="1"/>
</dbReference>
<evidence type="ECO:0000313" key="12">
    <source>
        <dbReference type="EMBL" id="EPS36182.1"/>
    </source>
</evidence>
<keyword evidence="7" id="KW-0809">Transit peptide</keyword>
<evidence type="ECO:0000256" key="7">
    <source>
        <dbReference type="ARBA" id="ARBA00022946"/>
    </source>
</evidence>
<feature type="compositionally biased region" description="Basic and acidic residues" evidence="10">
    <location>
        <begin position="56"/>
        <end position="73"/>
    </location>
</feature>
<feature type="compositionally biased region" description="Acidic residues" evidence="10">
    <location>
        <begin position="522"/>
        <end position="543"/>
    </location>
</feature>
<feature type="compositionally biased region" description="Basic and acidic residues" evidence="10">
    <location>
        <begin position="1"/>
        <end position="16"/>
    </location>
</feature>
<dbReference type="CDD" id="cd18105">
    <property type="entry name" value="SpoU-like_MRM1"/>
    <property type="match status" value="1"/>
</dbReference>
<comment type="caution">
    <text evidence="12">The sequence shown here is derived from an EMBL/GenBank/DDBJ whole genome shotgun (WGS) entry which is preliminary data.</text>
</comment>
<sequence>MKARDPENNRHMDRKYQLPQHSYSHLDGELEGWQGESNEFDNAGSSRGWGSTRYGRGREQDTTGSSKYDERPYSEQFPFGEPVTYLRKIPKDLPTNSDTSEFLYGYNMCRLALKMKRRKIYKLHVYQGTMRMAQSRQNESVLTKLAERLGIPVEGTQNVSLLDAMSKGRPHNGFALEAEPLEVPEITNLSAVRDGKFNAPIKDSTGYVHMESQQEGRKPFVLVLDELLDGGNFGAILRSAYFLGVDAVVICSKNSTPATAMTSRASAGALECINFYHTRDLKTFIEKSQQAHWKFFGAMAAPSETTLRLSKTKKATKWYDMEGLGDPLHYSPVALVMGNEAEGLREGIRKLMDGYVTIRKGEAVDEVVDSLNVGVAASILTNAFLNPAVKKAKPEPAMDGKTIRRATKREEQRKVKEVTENLMFTMDDGKYEAPRYEGVNKIEGGVSVIDQEEEDEDLVEEEDKYLIEKKNEDWKDILKETDSIFFDQHVEGQESVDEDLNEDEDEDSNLDLESNSGLDSNPDSDSDWDSDSDSGEETSEPAVEEPAKGEEEEKPINNTKAGGKRLPKEYMKGWEEMSEVDKALALYAFQNGPPRRIQGKNHKEELILSLTKKQKKQMKKAKKKDQIALRKKVREDKTKMTAALNQRRDPRILKEIESKKKSQAASEEKRGGKGKKNKEKEPRIEGWGSVTE</sequence>
<dbReference type="Gene3D" id="3.30.1330.30">
    <property type="match status" value="1"/>
</dbReference>
<keyword evidence="13" id="KW-1185">Reference proteome</keyword>
<dbReference type="GO" id="GO:0005739">
    <property type="term" value="C:mitochondrion"/>
    <property type="evidence" value="ECO:0007669"/>
    <property type="project" value="UniProtKB-SubCell"/>
</dbReference>
<dbReference type="Pfam" id="PF08032">
    <property type="entry name" value="SpoU_sub_bind"/>
    <property type="match status" value="1"/>
</dbReference>
<dbReference type="InterPro" id="IPR001537">
    <property type="entry name" value="SpoU_MeTrfase"/>
</dbReference>
<feature type="compositionally biased region" description="Basic and acidic residues" evidence="10">
    <location>
        <begin position="545"/>
        <end position="555"/>
    </location>
</feature>
<evidence type="ECO:0000259" key="11">
    <source>
        <dbReference type="SMART" id="SM00967"/>
    </source>
</evidence>
<dbReference type="InterPro" id="IPR013123">
    <property type="entry name" value="SpoU_subst-bd"/>
</dbReference>
<dbReference type="OrthoDB" id="270651at2759"/>
<evidence type="ECO:0000256" key="3">
    <source>
        <dbReference type="ARBA" id="ARBA00022552"/>
    </source>
</evidence>
<dbReference type="PANTHER" id="PTHR46103:SF1">
    <property type="entry name" value="RRNA METHYLTRANSFERASE 1, MITOCHONDRIAL"/>
    <property type="match status" value="1"/>
</dbReference>
<evidence type="ECO:0000256" key="5">
    <source>
        <dbReference type="ARBA" id="ARBA00022679"/>
    </source>
</evidence>
<feature type="compositionally biased region" description="Acidic residues" evidence="10">
    <location>
        <begin position="494"/>
        <end position="510"/>
    </location>
</feature>
<dbReference type="InterPro" id="IPR029026">
    <property type="entry name" value="tRNA_m1G_MTases_N"/>
</dbReference>
<dbReference type="STRING" id="1284197.S8BLP8"/>
<reference evidence="13" key="2">
    <citation type="submission" date="2013-04" db="EMBL/GenBank/DDBJ databases">
        <title>Genomic mechanisms accounting for the adaptation to parasitism in nematode-trapping fungi.</title>
        <authorList>
            <person name="Ahren D.G."/>
        </authorList>
    </citation>
    <scope>NUCLEOTIDE SEQUENCE [LARGE SCALE GENOMIC DNA]</scope>
    <source>
        <strain evidence="13">CBS 200.50</strain>
    </source>
</reference>
<keyword evidence="6" id="KW-0949">S-adenosyl-L-methionine</keyword>
<dbReference type="GO" id="GO:0016435">
    <property type="term" value="F:rRNA (guanine) methyltransferase activity"/>
    <property type="evidence" value="ECO:0007669"/>
    <property type="project" value="TreeGrafter"/>
</dbReference>
<dbReference type="HOGENOM" id="CLU_397948_0_0_1"/>
<feature type="region of interest" description="Disordered" evidence="10">
    <location>
        <begin position="493"/>
        <end position="567"/>
    </location>
</feature>
<feature type="region of interest" description="Disordered" evidence="10">
    <location>
        <begin position="1"/>
        <end position="74"/>
    </location>
</feature>
<dbReference type="Pfam" id="PF00588">
    <property type="entry name" value="SpoU_methylase"/>
    <property type="match status" value="1"/>
</dbReference>
<dbReference type="GO" id="GO:0003723">
    <property type="term" value="F:RNA binding"/>
    <property type="evidence" value="ECO:0007669"/>
    <property type="project" value="InterPro"/>
</dbReference>
<keyword evidence="3" id="KW-0698">rRNA processing</keyword>
<evidence type="ECO:0000256" key="9">
    <source>
        <dbReference type="ARBA" id="ARBA00034881"/>
    </source>
</evidence>
<dbReference type="SUPFAM" id="SSF55315">
    <property type="entry name" value="L30e-like"/>
    <property type="match status" value="1"/>
</dbReference>
<gene>
    <name evidence="12" type="ORF">H072_10370</name>
</gene>
<dbReference type="InterPro" id="IPR029028">
    <property type="entry name" value="Alpha/beta_knot_MTases"/>
</dbReference>
<feature type="domain" description="RNA 2-O ribose methyltransferase substrate binding" evidence="11">
    <location>
        <begin position="102"/>
        <end position="184"/>
    </location>
</feature>
<dbReference type="SMART" id="SM00967">
    <property type="entry name" value="SpoU_sub_bind"/>
    <property type="match status" value="1"/>
</dbReference>
<keyword evidence="5" id="KW-0808">Transferase</keyword>
<comment type="subcellular location">
    <subcellularLocation>
        <location evidence="1">Mitochondrion</location>
    </subcellularLocation>
</comment>
<evidence type="ECO:0000256" key="4">
    <source>
        <dbReference type="ARBA" id="ARBA00022603"/>
    </source>
</evidence>
<reference evidence="12 13" key="1">
    <citation type="journal article" date="2013" name="PLoS Genet.">
        <title>Genomic mechanisms accounting for the adaptation to parasitism in nematode-trapping fungi.</title>
        <authorList>
            <person name="Meerupati T."/>
            <person name="Andersson K.M."/>
            <person name="Friman E."/>
            <person name="Kumar D."/>
            <person name="Tunlid A."/>
            <person name="Ahren D."/>
        </authorList>
    </citation>
    <scope>NUCLEOTIDE SEQUENCE [LARGE SCALE GENOMIC DNA]</scope>
    <source>
        <strain evidence="12 13">CBS 200.50</strain>
    </source>
</reference>
<feature type="compositionally biased region" description="Low complexity" evidence="10">
    <location>
        <begin position="511"/>
        <end position="521"/>
    </location>
</feature>
<dbReference type="InterPro" id="IPR029064">
    <property type="entry name" value="Ribosomal_eL30-like_sf"/>
</dbReference>
<evidence type="ECO:0000256" key="6">
    <source>
        <dbReference type="ARBA" id="ARBA00022691"/>
    </source>
</evidence>
<feature type="region of interest" description="Disordered" evidence="10">
    <location>
        <begin position="633"/>
        <end position="692"/>
    </location>
</feature>
<dbReference type="InterPro" id="IPR047182">
    <property type="entry name" value="MRM1"/>
</dbReference>
<dbReference type="InterPro" id="IPR047261">
    <property type="entry name" value="MRM1_MeTrfase_dom"/>
</dbReference>
<dbReference type="EMBL" id="AQGS01000958">
    <property type="protein sequence ID" value="EPS36182.1"/>
    <property type="molecule type" value="Genomic_DNA"/>
</dbReference>